<keyword evidence="1" id="KW-1133">Transmembrane helix</keyword>
<evidence type="ECO:0000313" key="3">
    <source>
        <dbReference type="Proteomes" id="UP000036367"/>
    </source>
</evidence>
<keyword evidence="3" id="KW-1185">Reference proteome</keyword>
<feature type="transmembrane region" description="Helical" evidence="1">
    <location>
        <begin position="15"/>
        <end position="41"/>
    </location>
</feature>
<evidence type="ECO:0000313" key="2">
    <source>
        <dbReference type="EMBL" id="KLU06769.1"/>
    </source>
</evidence>
<dbReference type="EMBL" id="LECT01000010">
    <property type="protein sequence ID" value="KLU06769.1"/>
    <property type="molecule type" value="Genomic_DNA"/>
</dbReference>
<sequence length="160" mass="17975">MRLFNRDRIDRERQWVGYCIAAIFGGAAVGLLACGGLWVMLAMESGESAPDEAERWFKTVVDSDPSPFTGIQHYTQQGIDFSHFFRFRFSDFEDLTPIVKSHGLSLTQRDEPMRLEGIPSWYDSSGIPADALRFGRGGAEPILLIVDPSSRVAYFELAHL</sequence>
<dbReference type="STRING" id="595434.RISK_001083"/>
<dbReference type="AlphaFoldDB" id="A0A0J1EMM2"/>
<evidence type="ECO:0000256" key="1">
    <source>
        <dbReference type="SAM" id="Phobius"/>
    </source>
</evidence>
<keyword evidence="1" id="KW-0472">Membrane</keyword>
<name>A0A0J1EMM2_RHOIS</name>
<dbReference type="Proteomes" id="UP000036367">
    <property type="component" value="Unassembled WGS sequence"/>
</dbReference>
<accession>A0A0J1EMM2</accession>
<dbReference type="PATRIC" id="fig|595434.4.peg.1041"/>
<proteinExistence type="predicted"/>
<comment type="caution">
    <text evidence="2">The sequence shown here is derived from an EMBL/GenBank/DDBJ whole genome shotgun (WGS) entry which is preliminary data.</text>
</comment>
<evidence type="ECO:0008006" key="4">
    <source>
        <dbReference type="Google" id="ProtNLM"/>
    </source>
</evidence>
<keyword evidence="1" id="KW-0812">Transmembrane</keyword>
<gene>
    <name evidence="2" type="ORF">RISK_001083</name>
</gene>
<organism evidence="2 3">
    <name type="scientific">Rhodopirellula islandica</name>
    <dbReference type="NCBI Taxonomy" id="595434"/>
    <lineage>
        <taxon>Bacteria</taxon>
        <taxon>Pseudomonadati</taxon>
        <taxon>Planctomycetota</taxon>
        <taxon>Planctomycetia</taxon>
        <taxon>Pirellulales</taxon>
        <taxon>Pirellulaceae</taxon>
        <taxon>Rhodopirellula</taxon>
    </lineage>
</organism>
<protein>
    <recommendedName>
        <fullName evidence="4">Transmembrane protein</fullName>
    </recommendedName>
</protein>
<reference evidence="2" key="1">
    <citation type="submission" date="2015-05" db="EMBL/GenBank/DDBJ databases">
        <title>Permanent draft genome of Rhodopirellula islandicus K833.</title>
        <authorList>
            <person name="Kizina J."/>
            <person name="Richter M."/>
            <person name="Glockner F.O."/>
            <person name="Harder J."/>
        </authorList>
    </citation>
    <scope>NUCLEOTIDE SEQUENCE [LARGE SCALE GENOMIC DNA]</scope>
    <source>
        <strain evidence="2">K833</strain>
    </source>
</reference>